<dbReference type="Pfam" id="PF10509">
    <property type="entry name" value="GalKase_gal_bdg"/>
    <property type="match status" value="1"/>
</dbReference>
<feature type="site" description="Transition state stabilizer" evidence="11">
    <location>
        <position position="28"/>
    </location>
</feature>
<dbReference type="PRINTS" id="PR00959">
    <property type="entry name" value="MEVGALKINASE"/>
</dbReference>
<dbReference type="InterPro" id="IPR006204">
    <property type="entry name" value="GHMP_kinase_N_dom"/>
</dbReference>
<dbReference type="Gene3D" id="3.30.230.10">
    <property type="match status" value="1"/>
</dbReference>
<name>A0A5B8VPN3_9BACT</name>
<evidence type="ECO:0000256" key="3">
    <source>
        <dbReference type="ARBA" id="ARBA00022679"/>
    </source>
</evidence>
<comment type="function">
    <text evidence="11">Catalyzes the transfer of the gamma-phosphate of ATP to D-galactose to form alpha-D-galactose-1-phosphate (Gal-1-P).</text>
</comment>
<comment type="catalytic activity">
    <reaction evidence="11">
        <text>alpha-D-galactose + ATP = alpha-D-galactose 1-phosphate + ADP + H(+)</text>
        <dbReference type="Rhea" id="RHEA:13553"/>
        <dbReference type="ChEBI" id="CHEBI:15378"/>
        <dbReference type="ChEBI" id="CHEBI:28061"/>
        <dbReference type="ChEBI" id="CHEBI:30616"/>
        <dbReference type="ChEBI" id="CHEBI:58336"/>
        <dbReference type="ChEBI" id="CHEBI:456216"/>
        <dbReference type="EC" id="2.7.1.6"/>
    </reaction>
</comment>
<accession>A0A5B8VPN3</accession>
<feature type="domain" description="GHMP kinase N-terminal" evidence="13">
    <location>
        <begin position="92"/>
        <end position="179"/>
    </location>
</feature>
<feature type="active site" description="Proton acceptor" evidence="11">
    <location>
        <position position="171"/>
    </location>
</feature>
<dbReference type="PANTHER" id="PTHR10457:SF7">
    <property type="entry name" value="GALACTOKINASE-RELATED"/>
    <property type="match status" value="1"/>
</dbReference>
<evidence type="ECO:0000256" key="4">
    <source>
        <dbReference type="ARBA" id="ARBA00022723"/>
    </source>
</evidence>
<dbReference type="PROSITE" id="PS00106">
    <property type="entry name" value="GALACTOKINASE"/>
    <property type="match status" value="1"/>
</dbReference>
<evidence type="ECO:0000259" key="14">
    <source>
        <dbReference type="Pfam" id="PF08544"/>
    </source>
</evidence>
<comment type="subcellular location">
    <subcellularLocation>
        <location evidence="11">Cytoplasm</location>
    </subcellularLocation>
</comment>
<dbReference type="Pfam" id="PF00288">
    <property type="entry name" value="GHMP_kinases_N"/>
    <property type="match status" value="1"/>
</dbReference>
<dbReference type="OrthoDB" id="250531at2"/>
<dbReference type="InterPro" id="IPR014721">
    <property type="entry name" value="Ribsml_uS5_D2-typ_fold_subgr"/>
</dbReference>
<evidence type="ECO:0000256" key="8">
    <source>
        <dbReference type="ARBA" id="ARBA00022842"/>
    </source>
</evidence>
<dbReference type="InterPro" id="IPR000705">
    <property type="entry name" value="Galactokinase"/>
</dbReference>
<evidence type="ECO:0000256" key="10">
    <source>
        <dbReference type="ARBA" id="ARBA00023277"/>
    </source>
</evidence>
<reference evidence="16 17" key="1">
    <citation type="journal article" date="2017" name="Int. J. Syst. Evol. Microbiol.">
        <title>Arachidicoccus ginsenosidivorans sp. nov., with ginsenoside-converting activity isolated from ginseng cultivating soil.</title>
        <authorList>
            <person name="Siddiqi M.Z."/>
            <person name="Aslam Z."/>
            <person name="Im W.T."/>
        </authorList>
    </citation>
    <scope>NUCLEOTIDE SEQUENCE [LARGE SCALE GENOMIC DNA]</scope>
    <source>
        <strain evidence="16 17">Gsoil 809</strain>
    </source>
</reference>
<feature type="binding site" evidence="11">
    <location>
        <position position="221"/>
    </location>
    <ligand>
        <name>substrate</name>
    </ligand>
</feature>
<feature type="domain" description="GHMP kinase C-terminal" evidence="14">
    <location>
        <begin position="283"/>
        <end position="363"/>
    </location>
</feature>
<dbReference type="FunFam" id="3.30.70.890:FF:000001">
    <property type="entry name" value="Galactokinase"/>
    <property type="match status" value="1"/>
</dbReference>
<comment type="similarity">
    <text evidence="1 11">Belongs to the GHMP kinase family. GalK subfamily.</text>
</comment>
<dbReference type="GO" id="GO:0004335">
    <property type="term" value="F:galactokinase activity"/>
    <property type="evidence" value="ECO:0007669"/>
    <property type="project" value="UniProtKB-UniRule"/>
</dbReference>
<evidence type="ECO:0000259" key="15">
    <source>
        <dbReference type="Pfam" id="PF10509"/>
    </source>
</evidence>
<dbReference type="GO" id="GO:0000287">
    <property type="term" value="F:magnesium ion binding"/>
    <property type="evidence" value="ECO:0007669"/>
    <property type="project" value="UniProtKB-UniRule"/>
</dbReference>
<dbReference type="SUPFAM" id="SSF55060">
    <property type="entry name" value="GHMP Kinase, C-terminal domain"/>
    <property type="match status" value="1"/>
</dbReference>
<keyword evidence="10 11" id="KW-0119">Carbohydrate metabolism</keyword>
<dbReference type="NCBIfam" id="TIGR00131">
    <property type="entry name" value="gal_kin"/>
    <property type="match status" value="1"/>
</dbReference>
<dbReference type="EMBL" id="CP042434">
    <property type="protein sequence ID" value="QEC72636.1"/>
    <property type="molecule type" value="Genomic_DNA"/>
</dbReference>
<dbReference type="KEGG" id="agi:FSB73_14070"/>
<dbReference type="GO" id="GO:0006012">
    <property type="term" value="P:galactose metabolic process"/>
    <property type="evidence" value="ECO:0007669"/>
    <property type="project" value="UniProtKB-UniRule"/>
</dbReference>
<dbReference type="InterPro" id="IPR019539">
    <property type="entry name" value="GalKase_N"/>
</dbReference>
<gene>
    <name evidence="11" type="primary">galK</name>
    <name evidence="16" type="ORF">FSB73_14070</name>
</gene>
<feature type="domain" description="Galactokinase N-terminal" evidence="15">
    <location>
        <begin position="10"/>
        <end position="57"/>
    </location>
</feature>
<dbReference type="PRINTS" id="PR00473">
    <property type="entry name" value="GALCTOKINASE"/>
</dbReference>
<dbReference type="FunFam" id="3.30.230.10:FF:000017">
    <property type="entry name" value="Galactokinase"/>
    <property type="match status" value="1"/>
</dbReference>
<dbReference type="RefSeq" id="WP_146783424.1">
    <property type="nucleotide sequence ID" value="NZ_CP042434.1"/>
</dbReference>
<keyword evidence="6 11" id="KW-0418">Kinase</keyword>
<evidence type="ECO:0000256" key="9">
    <source>
        <dbReference type="ARBA" id="ARBA00023144"/>
    </source>
</evidence>
<keyword evidence="5 11" id="KW-0547">Nucleotide-binding</keyword>
<dbReference type="GO" id="GO:0005524">
    <property type="term" value="F:ATP binding"/>
    <property type="evidence" value="ECO:0007669"/>
    <property type="project" value="UniProtKB-UniRule"/>
</dbReference>
<feature type="binding site" evidence="11">
    <location>
        <begin position="121"/>
        <end position="127"/>
    </location>
    <ligand>
        <name>ATP</name>
        <dbReference type="ChEBI" id="CHEBI:30616"/>
    </ligand>
</feature>
<dbReference type="UniPathway" id="UPA00214"/>
<keyword evidence="7 11" id="KW-0067">ATP-binding</keyword>
<evidence type="ECO:0000313" key="16">
    <source>
        <dbReference type="EMBL" id="QEC72636.1"/>
    </source>
</evidence>
<evidence type="ECO:0000256" key="2">
    <source>
        <dbReference type="ARBA" id="ARBA00022490"/>
    </source>
</evidence>
<feature type="binding site" evidence="11">
    <location>
        <begin position="34"/>
        <end position="37"/>
    </location>
    <ligand>
        <name>substrate</name>
    </ligand>
</feature>
<evidence type="ECO:0000256" key="7">
    <source>
        <dbReference type="ARBA" id="ARBA00022840"/>
    </source>
</evidence>
<keyword evidence="4 11" id="KW-0479">Metal-binding</keyword>
<dbReference type="Pfam" id="PF08544">
    <property type="entry name" value="GHMP_kinases_C"/>
    <property type="match status" value="1"/>
</dbReference>
<evidence type="ECO:0000256" key="6">
    <source>
        <dbReference type="ARBA" id="ARBA00022777"/>
    </source>
</evidence>
<evidence type="ECO:0000259" key="13">
    <source>
        <dbReference type="Pfam" id="PF00288"/>
    </source>
</evidence>
<keyword evidence="2 11" id="KW-0963">Cytoplasm</keyword>
<dbReference type="InterPro" id="IPR013750">
    <property type="entry name" value="GHMP_kinase_C_dom"/>
</dbReference>
<dbReference type="NCBIfam" id="NF003705">
    <property type="entry name" value="PRK05322.1"/>
    <property type="match status" value="1"/>
</dbReference>
<dbReference type="InterPro" id="IPR006203">
    <property type="entry name" value="GHMP_knse_ATP-bd_CS"/>
</dbReference>
<feature type="binding site" evidence="11">
    <location>
        <position position="68"/>
    </location>
    <ligand>
        <name>ATP</name>
        <dbReference type="ChEBI" id="CHEBI:30616"/>
    </ligand>
</feature>
<evidence type="ECO:0000256" key="11">
    <source>
        <dbReference type="HAMAP-Rule" id="MF_00246"/>
    </source>
</evidence>
<keyword evidence="3 11" id="KW-0808">Transferase</keyword>
<dbReference type="PROSITE" id="PS00627">
    <property type="entry name" value="GHMP_KINASES_ATP"/>
    <property type="match status" value="1"/>
</dbReference>
<sequence>MHLIINKIKQKFEQTFQEKPLIIRAPGRVNLIGEHTDYNDGFVLPAAINKAIYIGLSKRQDDQIHLVSIDLDESFTGRVQVLEQNDQHWTLYILGVVQQLQKAGLKVGGFNLVFSGDIPLGAGLSSSAALECGVAFGLNELFALGLERVQMVKMAQAAENEFVGVKCGIMDQFASMMGKKNFVIQLDCRSLDYTYNPIEMEGIDIVLFDSCVSHSLASSEYNTRRQQCEQGVKLIREKYPQVKTLRDATQDMLDELVKDQDPVVYRRCRYVVQENRRLLEGCEDLKRGDVAAFGQKMYETHTGLSKNYEVSCPELDFLIDCVKDQPGVLGARMMGGGFGGCTINLVKKEAIQDLISEVSAKYEAHTGKKPKVYVAQTEAGVGIVHETEGAVVHS</sequence>
<dbReference type="InterPro" id="IPR036554">
    <property type="entry name" value="GHMP_kinase_C_sf"/>
</dbReference>
<dbReference type="InterPro" id="IPR020568">
    <property type="entry name" value="Ribosomal_Su5_D2-typ_SF"/>
</dbReference>
<keyword evidence="8 11" id="KW-0460">Magnesium</keyword>
<keyword evidence="9 11" id="KW-0299">Galactose metabolism</keyword>
<keyword evidence="17" id="KW-1185">Reference proteome</keyword>
<dbReference type="PIRSF" id="PIRSF000530">
    <property type="entry name" value="Galactokinase"/>
    <property type="match status" value="1"/>
</dbReference>
<dbReference type="HAMAP" id="MF_00246">
    <property type="entry name" value="Galactokinase"/>
    <property type="match status" value="1"/>
</dbReference>
<dbReference type="EC" id="2.7.1.6" evidence="11 12"/>
<dbReference type="Proteomes" id="UP000321291">
    <property type="component" value="Chromosome"/>
</dbReference>
<protein>
    <recommendedName>
        <fullName evidence="11 12">Galactokinase</fullName>
        <ecNumber evidence="11 12">2.7.1.6</ecNumber>
    </recommendedName>
    <alternativeName>
        <fullName evidence="11">Galactose kinase</fullName>
    </alternativeName>
</protein>
<feature type="binding site" evidence="11">
    <location>
        <position position="127"/>
    </location>
    <ligand>
        <name>Mg(2+)</name>
        <dbReference type="ChEBI" id="CHEBI:18420"/>
    </ligand>
</feature>
<evidence type="ECO:0000256" key="12">
    <source>
        <dbReference type="NCBIfam" id="TIGR00131"/>
    </source>
</evidence>
<evidence type="ECO:0000256" key="5">
    <source>
        <dbReference type="ARBA" id="ARBA00022741"/>
    </source>
</evidence>
<proteinExistence type="inferred from homology"/>
<evidence type="ECO:0000256" key="1">
    <source>
        <dbReference type="ARBA" id="ARBA00006566"/>
    </source>
</evidence>
<dbReference type="InterPro" id="IPR022963">
    <property type="entry name" value="Galactokinase_bac"/>
</dbReference>
<organism evidence="16 17">
    <name type="scientific">Arachidicoccus ginsenosidivorans</name>
    <dbReference type="NCBI Taxonomy" id="496057"/>
    <lineage>
        <taxon>Bacteria</taxon>
        <taxon>Pseudomonadati</taxon>
        <taxon>Bacteroidota</taxon>
        <taxon>Chitinophagia</taxon>
        <taxon>Chitinophagales</taxon>
        <taxon>Chitinophagaceae</taxon>
        <taxon>Arachidicoccus</taxon>
    </lineage>
</organism>
<dbReference type="Gene3D" id="3.30.70.890">
    <property type="entry name" value="GHMP kinase, C-terminal domain"/>
    <property type="match status" value="1"/>
</dbReference>
<dbReference type="InterPro" id="IPR019741">
    <property type="entry name" value="Galactokinase_CS"/>
</dbReference>
<dbReference type="InterPro" id="IPR006206">
    <property type="entry name" value="Mevalonate/galactokinase"/>
</dbReference>
<comment type="pathway">
    <text evidence="11">Carbohydrate metabolism; galactose metabolism.</text>
</comment>
<dbReference type="PANTHER" id="PTHR10457">
    <property type="entry name" value="MEVALONATE KINASE/GALACTOKINASE"/>
    <property type="match status" value="1"/>
</dbReference>
<feature type="binding site" evidence="11">
    <location>
        <position position="159"/>
    </location>
    <ligand>
        <name>Mg(2+)</name>
        <dbReference type="ChEBI" id="CHEBI:18420"/>
    </ligand>
</feature>
<evidence type="ECO:0000313" key="17">
    <source>
        <dbReference type="Proteomes" id="UP000321291"/>
    </source>
</evidence>
<dbReference type="GO" id="GO:0005829">
    <property type="term" value="C:cytosol"/>
    <property type="evidence" value="ECO:0007669"/>
    <property type="project" value="TreeGrafter"/>
</dbReference>
<dbReference type="AlphaFoldDB" id="A0A5B8VPN3"/>
<dbReference type="SUPFAM" id="SSF54211">
    <property type="entry name" value="Ribosomal protein S5 domain 2-like"/>
    <property type="match status" value="1"/>
</dbReference>